<name>A0ABN9SW67_9DINO</name>
<feature type="region of interest" description="Disordered" evidence="1">
    <location>
        <begin position="198"/>
        <end position="230"/>
    </location>
</feature>
<evidence type="ECO:0000313" key="3">
    <source>
        <dbReference type="Proteomes" id="UP001189429"/>
    </source>
</evidence>
<feature type="region of interest" description="Disordered" evidence="1">
    <location>
        <begin position="45"/>
        <end position="74"/>
    </location>
</feature>
<gene>
    <name evidence="2" type="ORF">PCOR1329_LOCUS33171</name>
</gene>
<proteinExistence type="predicted"/>
<evidence type="ECO:0000313" key="2">
    <source>
        <dbReference type="EMBL" id="CAK0836786.1"/>
    </source>
</evidence>
<evidence type="ECO:0008006" key="4">
    <source>
        <dbReference type="Google" id="ProtNLM"/>
    </source>
</evidence>
<accession>A0ABN9SW67</accession>
<dbReference type="Proteomes" id="UP001189429">
    <property type="component" value="Unassembled WGS sequence"/>
</dbReference>
<dbReference type="EMBL" id="CAUYUJ010013803">
    <property type="protein sequence ID" value="CAK0836786.1"/>
    <property type="molecule type" value="Genomic_DNA"/>
</dbReference>
<feature type="compositionally biased region" description="Gly residues" evidence="1">
    <location>
        <begin position="46"/>
        <end position="57"/>
    </location>
</feature>
<comment type="caution">
    <text evidence="2">The sequence shown here is derived from an EMBL/GenBank/DDBJ whole genome shotgun (WGS) entry which is preliminary data.</text>
</comment>
<protein>
    <recommendedName>
        <fullName evidence="4">U6 snRNA phosphodiesterase</fullName>
    </recommendedName>
</protein>
<feature type="compositionally biased region" description="Low complexity" evidence="1">
    <location>
        <begin position="58"/>
        <end position="70"/>
    </location>
</feature>
<feature type="compositionally biased region" description="Acidic residues" evidence="1">
    <location>
        <begin position="213"/>
        <end position="224"/>
    </location>
</feature>
<keyword evidence="3" id="KW-1185">Reference proteome</keyword>
<organism evidence="2 3">
    <name type="scientific">Prorocentrum cordatum</name>
    <dbReference type="NCBI Taxonomy" id="2364126"/>
    <lineage>
        <taxon>Eukaryota</taxon>
        <taxon>Sar</taxon>
        <taxon>Alveolata</taxon>
        <taxon>Dinophyceae</taxon>
        <taxon>Prorocentrales</taxon>
        <taxon>Prorocentraceae</taxon>
        <taxon>Prorocentrum</taxon>
    </lineage>
</organism>
<reference evidence="2" key="1">
    <citation type="submission" date="2023-10" db="EMBL/GenBank/DDBJ databases">
        <authorList>
            <person name="Chen Y."/>
            <person name="Shah S."/>
            <person name="Dougan E. K."/>
            <person name="Thang M."/>
            <person name="Chan C."/>
        </authorList>
    </citation>
    <scope>NUCLEOTIDE SEQUENCE [LARGE SCALE GENOMIC DNA]</scope>
</reference>
<evidence type="ECO:0000256" key="1">
    <source>
        <dbReference type="SAM" id="MobiDB-lite"/>
    </source>
</evidence>
<sequence length="230" mass="23899">IWHLGVGRVRRVRCRPFSPSDRRGAAQPLLAPRLRSLRRAIAAPGAAGGPWGRGRGGTTSSAPSSATSGGWRRRSSPAGFFDDAIDVFASREGDVYFAAVPVADASLEWLRGLSSKILAAVSSLDLAEGELPAAGGMRLHCSLAWTLADLRPALAAAGARRRESAWGVSWHLPDGPRPAPPGAALGFSPGALRLRVGQRDEAMPFGGGAGGSDGEDDDSEEEEAVVLQSG</sequence>
<feature type="non-terminal residue" evidence="2">
    <location>
        <position position="1"/>
    </location>
</feature>